<evidence type="ECO:0000256" key="1">
    <source>
        <dbReference type="ARBA" id="ARBA00004442"/>
    </source>
</evidence>
<dbReference type="Gene3D" id="2.40.170.20">
    <property type="entry name" value="TonB-dependent receptor, beta-barrel domain"/>
    <property type="match status" value="1"/>
</dbReference>
<keyword evidence="4" id="KW-0675">Receptor</keyword>
<sequence>MRKVFILLSITLFFPLTALWAQQIKISGRILNAVSGNPVPGVLISVTHTDIQTISDENGYFSMEIIANNAAQLLISSSGFESITKTIQVGQREDIVLGDIFLYPLDEVFGELPTIEVMDTESEDDFGQQHIVSLQGASDDIYLSGAAYKFGSMRFRVRGFDSRYTETYINGINFNDPIRGMFNYSMIGGLNDVTRNKDITLGLEASRYGFGDIGGTNNIITNAASYGQGGKITASLTNRTYRYRGIASYSTGLMANNLAVTGAIGFRYADEGYVEGTSYNSFGYFLSVEKYFGERNQHSLSLVTFGAPNRRGRQGASFQEAYDLTNNNYYNPYWGYQNGEKRNSRVATSFDPALVISHRWQINEHSELTTGLGARYNQYGTTALNWYNSADPRPDYYRYLPSWQSTDEMKALYTQAWENDPSVSQIDWDRLYEVNYGRDRALYMVEERHNDLLEGIFNSVFRTDINEQLTLSAGIEFKTSKGMTYKTVDDLLGSQYWLDVDQFAERDFPGDPDKVQNDLNNPNRMVTEGDVFGYDYEIYVNSGKLWLQNEFSFPRTDFYYAAKLSYTSFYRYGNMKNGRAPDNSYGKGSVHDFWDYAFKAGGLFKITGRHMVSLNALYQTQAPLPYDAYLSARTKDDVLPGLSSEKILSADVSYLISTPLINGRATLFQTNFYDQNELNSFYHDSYRTFVNYAMTNIEKVHHGLELGVAIDLTSQITLEAVGTIAEYQYKNRPDGYVTYENGSQDDVMETVYLKNFYVGGTPQTAGSIGLSYFHPRYWFFDINYNYFDRNYVDLSPVRRTESAVAFQAMSQEERDEKVAAIVEQEKYDAGGTLDVSIGKSIRLRGGYSMSINLSINNVLDNTDLKSGGYEQGRFDFDTYDINKFPSRYYYAQGINYFLNVNFRF</sequence>
<dbReference type="InterPro" id="IPR037066">
    <property type="entry name" value="Plug_dom_sf"/>
</dbReference>
<dbReference type="Gene3D" id="2.60.40.1120">
    <property type="entry name" value="Carboxypeptidase-like, regulatory domain"/>
    <property type="match status" value="1"/>
</dbReference>
<evidence type="ECO:0000313" key="4">
    <source>
        <dbReference type="EMBL" id="SFD88393.1"/>
    </source>
</evidence>
<keyword evidence="3" id="KW-0998">Cell outer membrane</keyword>
<comment type="subcellular location">
    <subcellularLocation>
        <location evidence="1">Cell outer membrane</location>
    </subcellularLocation>
</comment>
<dbReference type="InterPro" id="IPR008969">
    <property type="entry name" value="CarboxyPept-like_regulatory"/>
</dbReference>
<dbReference type="OrthoDB" id="1453181at2"/>
<dbReference type="Gene3D" id="2.170.130.10">
    <property type="entry name" value="TonB-dependent receptor, plug domain"/>
    <property type="match status" value="1"/>
</dbReference>
<dbReference type="GO" id="GO:0009279">
    <property type="term" value="C:cell outer membrane"/>
    <property type="evidence" value="ECO:0007669"/>
    <property type="project" value="UniProtKB-SubCell"/>
</dbReference>
<dbReference type="Proteomes" id="UP000181976">
    <property type="component" value="Unassembled WGS sequence"/>
</dbReference>
<dbReference type="STRING" id="385682.SAMN05444380_103150"/>
<dbReference type="InParanoid" id="A0A1I1W4Y6"/>
<keyword evidence="2" id="KW-0472">Membrane</keyword>
<dbReference type="EMBL" id="FONA01000003">
    <property type="protein sequence ID" value="SFD88393.1"/>
    <property type="molecule type" value="Genomic_DNA"/>
</dbReference>
<keyword evidence="5" id="KW-1185">Reference proteome</keyword>
<dbReference type="SUPFAM" id="SSF49464">
    <property type="entry name" value="Carboxypeptidase regulatory domain-like"/>
    <property type="match status" value="1"/>
</dbReference>
<dbReference type="SUPFAM" id="SSF56935">
    <property type="entry name" value="Porins"/>
    <property type="match status" value="1"/>
</dbReference>
<organism evidence="4 5">
    <name type="scientific">Thermophagus xiamenensis</name>
    <dbReference type="NCBI Taxonomy" id="385682"/>
    <lineage>
        <taxon>Bacteria</taxon>
        <taxon>Pseudomonadati</taxon>
        <taxon>Bacteroidota</taxon>
        <taxon>Bacteroidia</taxon>
        <taxon>Marinilabiliales</taxon>
        <taxon>Marinilabiliaceae</taxon>
        <taxon>Thermophagus</taxon>
    </lineage>
</organism>
<dbReference type="Pfam" id="PF13715">
    <property type="entry name" value="CarbopepD_reg_2"/>
    <property type="match status" value="1"/>
</dbReference>
<protein>
    <submittedName>
        <fullName evidence="4">TonB-dependent Receptor Plug Domain</fullName>
    </submittedName>
</protein>
<dbReference type="RefSeq" id="WP_010527903.1">
    <property type="nucleotide sequence ID" value="NZ_AFSL01000064.1"/>
</dbReference>
<evidence type="ECO:0000256" key="3">
    <source>
        <dbReference type="ARBA" id="ARBA00023237"/>
    </source>
</evidence>
<proteinExistence type="predicted"/>
<gene>
    <name evidence="4" type="ORF">SAMN05444380_103150</name>
</gene>
<accession>A0A1I1W4Y6</accession>
<name>A0A1I1W4Y6_9BACT</name>
<dbReference type="AlphaFoldDB" id="A0A1I1W4Y6"/>
<reference evidence="4 5" key="1">
    <citation type="submission" date="2016-10" db="EMBL/GenBank/DDBJ databases">
        <authorList>
            <person name="de Groot N.N."/>
        </authorList>
    </citation>
    <scope>NUCLEOTIDE SEQUENCE [LARGE SCALE GENOMIC DNA]</scope>
    <source>
        <strain evidence="4 5">DSM 19012</strain>
    </source>
</reference>
<dbReference type="eggNOG" id="COG1629">
    <property type="taxonomic scope" value="Bacteria"/>
</dbReference>
<evidence type="ECO:0000256" key="2">
    <source>
        <dbReference type="ARBA" id="ARBA00023136"/>
    </source>
</evidence>
<dbReference type="InterPro" id="IPR036942">
    <property type="entry name" value="Beta-barrel_TonB_sf"/>
</dbReference>
<evidence type="ECO:0000313" key="5">
    <source>
        <dbReference type="Proteomes" id="UP000181976"/>
    </source>
</evidence>